<comment type="caution">
    <text evidence="2">The sequence shown here is derived from an EMBL/GenBank/DDBJ whole genome shotgun (WGS) entry which is preliminary data.</text>
</comment>
<reference evidence="2 3" key="1">
    <citation type="submission" date="2024-05" db="EMBL/GenBank/DDBJ databases">
        <title>Culex pipiens pipiens assembly and annotation.</title>
        <authorList>
            <person name="Alout H."/>
            <person name="Durand T."/>
        </authorList>
    </citation>
    <scope>NUCLEOTIDE SEQUENCE [LARGE SCALE GENOMIC DNA]</scope>
    <source>
        <strain evidence="2">HA-2024</strain>
        <tissue evidence="2">Whole body</tissue>
    </source>
</reference>
<protein>
    <recommendedName>
        <fullName evidence="1">DUF4209 domain-containing protein</fullName>
    </recommendedName>
</protein>
<evidence type="ECO:0000313" key="3">
    <source>
        <dbReference type="Proteomes" id="UP001562425"/>
    </source>
</evidence>
<evidence type="ECO:0000259" key="1">
    <source>
        <dbReference type="Pfam" id="PF13910"/>
    </source>
</evidence>
<evidence type="ECO:0000313" key="2">
    <source>
        <dbReference type="EMBL" id="KAL1398344.1"/>
    </source>
</evidence>
<name>A0ABD1DFZ3_CULPP</name>
<organism evidence="2 3">
    <name type="scientific">Culex pipiens pipiens</name>
    <name type="common">Northern house mosquito</name>
    <dbReference type="NCBI Taxonomy" id="38569"/>
    <lineage>
        <taxon>Eukaryota</taxon>
        <taxon>Metazoa</taxon>
        <taxon>Ecdysozoa</taxon>
        <taxon>Arthropoda</taxon>
        <taxon>Hexapoda</taxon>
        <taxon>Insecta</taxon>
        <taxon>Pterygota</taxon>
        <taxon>Neoptera</taxon>
        <taxon>Endopterygota</taxon>
        <taxon>Diptera</taxon>
        <taxon>Nematocera</taxon>
        <taxon>Culicoidea</taxon>
        <taxon>Culicidae</taxon>
        <taxon>Culicinae</taxon>
        <taxon>Culicini</taxon>
        <taxon>Culex</taxon>
        <taxon>Culex</taxon>
    </lineage>
</organism>
<dbReference type="AlphaFoldDB" id="A0ABD1DFZ3"/>
<dbReference type="Proteomes" id="UP001562425">
    <property type="component" value="Unassembled WGS sequence"/>
</dbReference>
<accession>A0ABD1DFZ3</accession>
<gene>
    <name evidence="2" type="ORF">pipiens_009053</name>
</gene>
<sequence>MFSTFLSNEIRFMLVIEQDSSETNTPNFRTESGSIDWDKVRQFFEPDIVSHNEPLSHQYCTALTPKFHQFLKTFSTITPPNHLQWTNRLDLLNNVLSQRSCTLTNLLVLTSIVEYSLGNLFLTQTGGITPPHLLRDLLMTDALTNLLGETTIFLLRVLLGSPNGINLRNLVWHGFPSEGEVSWLYRNFLVEMLNSIGRRLEELGFVVEFRSCLQDSKLLVGKMNLPRFDVALLKEVVTSSSELQEIQWVGWIRSIALYKEEQFYCCVCMVLPQLEMFLRILYGGLYGRDFRAKIDEYYIIMDTIFEEFESVTEARNRMHDYFRIDLLEAMYDLLSAIRGPRLRDKLSHGELQIADIDEQVANGVLLLSRIENRELRSRARKSLETMLQMFPAIQQGLRHVLAIVRWTFHCLMHADELRDADKLVKFLKFILKYVENAANNLNIKSNAWQPLYETTRRELYDKTRQNLTLLLC</sequence>
<dbReference type="Pfam" id="PF13910">
    <property type="entry name" value="DUF4209"/>
    <property type="match status" value="1"/>
</dbReference>
<feature type="domain" description="DUF4209" evidence="1">
    <location>
        <begin position="114"/>
        <end position="196"/>
    </location>
</feature>
<dbReference type="PANTHER" id="PTHR31701">
    <property type="entry name" value="ENDOPLASMIC RETICULUM MEMBRANE-ASSOCIATED RNA DEGRADATION PROTEIN"/>
    <property type="match status" value="1"/>
</dbReference>
<proteinExistence type="predicted"/>
<keyword evidence="3" id="KW-1185">Reference proteome</keyword>
<dbReference type="EMBL" id="JBEHCU010005928">
    <property type="protein sequence ID" value="KAL1398344.1"/>
    <property type="molecule type" value="Genomic_DNA"/>
</dbReference>
<dbReference type="InterPro" id="IPR025209">
    <property type="entry name" value="DUF4209"/>
</dbReference>
<dbReference type="PANTHER" id="PTHR31701:SF2">
    <property type="entry name" value="ENDOPLASMIC RETICULUM MEMBRANE-ASSOCIATED RNA DEGRADATION PROTEIN"/>
    <property type="match status" value="1"/>
</dbReference>
<dbReference type="InterPro" id="IPR039635">
    <property type="entry name" value="ERMARD"/>
</dbReference>